<feature type="domain" description="Cytochrome c" evidence="6">
    <location>
        <begin position="937"/>
        <end position="1085"/>
    </location>
</feature>
<dbReference type="CDD" id="cd04080">
    <property type="entry name" value="CBM6_cellulase-like"/>
    <property type="match status" value="1"/>
</dbReference>
<dbReference type="SUPFAM" id="SSF49785">
    <property type="entry name" value="Galactose-binding domain-like"/>
    <property type="match status" value="1"/>
</dbReference>
<dbReference type="Gene3D" id="1.10.760.10">
    <property type="entry name" value="Cytochrome c-like domain"/>
    <property type="match status" value="1"/>
</dbReference>
<evidence type="ECO:0000313" key="9">
    <source>
        <dbReference type="Proteomes" id="UP000202259"/>
    </source>
</evidence>
<dbReference type="GO" id="GO:0030246">
    <property type="term" value="F:carbohydrate binding"/>
    <property type="evidence" value="ECO:0007669"/>
    <property type="project" value="InterPro"/>
</dbReference>
<dbReference type="InterPro" id="IPR028974">
    <property type="entry name" value="TSP_type-3_rpt"/>
</dbReference>
<dbReference type="AlphaFoldDB" id="A0A222G609"/>
<dbReference type="InterPro" id="IPR006584">
    <property type="entry name" value="Cellulose-bd_IV"/>
</dbReference>
<keyword evidence="3" id="KW-0732">Signal</keyword>
<name>A0A222G609_9GAMM</name>
<dbReference type="InterPro" id="IPR009056">
    <property type="entry name" value="Cyt_c-like_dom"/>
</dbReference>
<accession>A0A222G609</accession>
<evidence type="ECO:0008006" key="10">
    <source>
        <dbReference type="Google" id="ProtNLM"/>
    </source>
</evidence>
<evidence type="ECO:0000313" key="8">
    <source>
        <dbReference type="EMBL" id="ASP47033.1"/>
    </source>
</evidence>
<dbReference type="Pfam" id="PF06537">
    <property type="entry name" value="DHOR"/>
    <property type="match status" value="1"/>
</dbReference>
<dbReference type="SMART" id="SM00606">
    <property type="entry name" value="CBD_IV"/>
    <property type="match status" value="1"/>
</dbReference>
<dbReference type="GO" id="GO:0005509">
    <property type="term" value="F:calcium ion binding"/>
    <property type="evidence" value="ECO:0007669"/>
    <property type="project" value="InterPro"/>
</dbReference>
<dbReference type="GO" id="GO:0007155">
    <property type="term" value="P:cell adhesion"/>
    <property type="evidence" value="ECO:0007669"/>
    <property type="project" value="InterPro"/>
</dbReference>
<evidence type="ECO:0000256" key="4">
    <source>
        <dbReference type="ARBA" id="ARBA00023004"/>
    </source>
</evidence>
<dbReference type="EMBL" id="CP020465">
    <property type="protein sequence ID" value="ASP47033.1"/>
    <property type="molecule type" value="Genomic_DNA"/>
</dbReference>
<evidence type="ECO:0000256" key="3">
    <source>
        <dbReference type="ARBA" id="ARBA00022729"/>
    </source>
</evidence>
<evidence type="ECO:0000259" key="6">
    <source>
        <dbReference type="PROSITE" id="PS51007"/>
    </source>
</evidence>
<dbReference type="Pfam" id="PF03640">
    <property type="entry name" value="Lipoprotein_15"/>
    <property type="match status" value="2"/>
</dbReference>
<dbReference type="PROSITE" id="PS51007">
    <property type="entry name" value="CYTC"/>
    <property type="match status" value="1"/>
</dbReference>
<keyword evidence="1 5" id="KW-0349">Heme</keyword>
<dbReference type="GO" id="GO:0009055">
    <property type="term" value="F:electron transfer activity"/>
    <property type="evidence" value="ECO:0007669"/>
    <property type="project" value="InterPro"/>
</dbReference>
<dbReference type="OrthoDB" id="9805202at2"/>
<dbReference type="PANTHER" id="PTHR30600">
    <property type="entry name" value="CYTOCHROME C PEROXIDASE-RELATED"/>
    <property type="match status" value="1"/>
</dbReference>
<evidence type="ECO:0000256" key="5">
    <source>
        <dbReference type="PROSITE-ProRule" id="PRU00433"/>
    </source>
</evidence>
<evidence type="ECO:0000256" key="1">
    <source>
        <dbReference type="ARBA" id="ARBA00022617"/>
    </source>
</evidence>
<dbReference type="Proteomes" id="UP000202259">
    <property type="component" value="Chromosome"/>
</dbReference>
<sequence>MNRQLINISDLSVLIHTLNVTAKKTISLLLLLTLISCGGGGGTASESEEVVNLDNDGDGVFDQVDSCPNTPTNSQVDINGCIIIVSVDSDNDGVNDEIDSCPNTPENTEVDSLGCEVASQIVDITIQAEDYVAYFDTSPSNEGGANYRNDQVDIEVTSDTGGGYNIGYTQASEWLEYSITLSAGTYDISSRVASATGGGNYSIAINGNNVGSDSVGNTGGWQTFQAQRVNSFLSTGGTFTLRLTINTGSFNINWLQITLVIDDDLDGVGNDSDLCLNTPVNAIINDVGCSDTDSDGVFDNLDNCPNTPIDTNVDAFGCEAIEQLIEVAFDNDILVGGKDSTNPGFTLYTFDNDIGSEGSNCNNSCATNWPPLLVTDGIASGVPNLSTIIRNDGTTQAAYQSKPLYFFIGDNSAGMTEGNELAGWHSQAYGLFGDTVPLYTSSTVQEHDLIYETNDAVITMFADRGRDRHAKEDQFQQYDHYLSHYWTHRTARYKFTDFVEKGGSSILIEWVTEWQLEALEFRAWYFGMNTVAQYHGNYEPNVITEGRGTYDDDLVQTSTTGEQYKYSLTINEFRGLNGSTEPLNIGQHMEIEISQFLLGVPEGRSNYYGTTYLYQVGKGGMVPWKTLGDFDDKSSQRENSHPIAKQGWLGGNTTLPYQYTNEPNDHFMQMATNLSSLNGQAFVLGRRIHHTSFVDGMHDEDPANGIFAEMVGKSGTHFVNNSCASCHERNGRAAPAPIGEALDKWVFKIADADGNPDAQRGNVLQPSNTGNVQNEGTVAIASWTEVDGLRSPNYQFSTGTPEKFSARIAPQLVGLGLLEAIPEETILAMADEYDEVAPFGISGKAQSTIDPQTQQIRLGRFGWKAATASIKHQVASAFNTDMGVMTAVLPMPDCGSAQKLRNECGDDQIELSEQHIDDLVKYIALLGVRAQRNLDDTQVQQGKAIFSNIGCVDCHTPTLQTSIYHPFSELRNQTIHPYTDLLLHDMGEGLADNLGEGNATGAEWRTTPLWGIGLSACVTGGVVNTVGGQGNEVCTPEHSYLHDGRARTIDEAILWHGGESQSAKVKYEALSDADEAALLSFLQSL</sequence>
<proteinExistence type="predicted"/>
<organism evidence="8 9">
    <name type="scientific">Cognaticolwellia beringensis</name>
    <dbReference type="NCBI Taxonomy" id="1967665"/>
    <lineage>
        <taxon>Bacteria</taxon>
        <taxon>Pseudomonadati</taxon>
        <taxon>Pseudomonadota</taxon>
        <taxon>Gammaproteobacteria</taxon>
        <taxon>Alteromonadales</taxon>
        <taxon>Colwelliaceae</taxon>
        <taxon>Cognaticolwellia</taxon>
    </lineage>
</organism>
<dbReference type="KEGG" id="cber:B5D82_04135"/>
<keyword evidence="9" id="KW-1185">Reference proteome</keyword>
<keyword evidence="2 5" id="KW-0479">Metal-binding</keyword>
<dbReference type="InterPro" id="IPR036909">
    <property type="entry name" value="Cyt_c-like_dom_sf"/>
</dbReference>
<dbReference type="Pfam" id="PF02412">
    <property type="entry name" value="TSP_3"/>
    <property type="match status" value="3"/>
</dbReference>
<dbReference type="InterPro" id="IPR005297">
    <property type="entry name" value="Lipoprotein_repeat"/>
</dbReference>
<dbReference type="InterPro" id="IPR003367">
    <property type="entry name" value="Thrombospondin_3-like_rpt"/>
</dbReference>
<dbReference type="PROSITE" id="PS51175">
    <property type="entry name" value="CBM6"/>
    <property type="match status" value="1"/>
</dbReference>
<dbReference type="PANTHER" id="PTHR30600:SF4">
    <property type="entry name" value="CYTOCHROME C DOMAIN-CONTAINING PROTEIN"/>
    <property type="match status" value="1"/>
</dbReference>
<keyword evidence="4 5" id="KW-0408">Iron</keyword>
<dbReference type="GO" id="GO:0020037">
    <property type="term" value="F:heme binding"/>
    <property type="evidence" value="ECO:0007669"/>
    <property type="project" value="InterPro"/>
</dbReference>
<evidence type="ECO:0000256" key="2">
    <source>
        <dbReference type="ARBA" id="ARBA00022723"/>
    </source>
</evidence>
<reference evidence="8 9" key="1">
    <citation type="submission" date="2017-08" db="EMBL/GenBank/DDBJ databases">
        <title>Complete genome of Colwellia sp. NB097-1, a psychrophile bacterium ioslated from Bering Sea.</title>
        <authorList>
            <person name="Chen X."/>
        </authorList>
    </citation>
    <scope>NUCLEOTIDE SEQUENCE [LARGE SCALE GENOMIC DNA]</scope>
    <source>
        <strain evidence="8 9">NB097-1</strain>
    </source>
</reference>
<dbReference type="InterPro" id="IPR051395">
    <property type="entry name" value="Cytochrome_c_Peroxidase/MauG"/>
</dbReference>
<gene>
    <name evidence="8" type="ORF">B5D82_04135</name>
</gene>
<feature type="domain" description="CBM6" evidence="7">
    <location>
        <begin position="124"/>
        <end position="258"/>
    </location>
</feature>
<evidence type="ECO:0000259" key="7">
    <source>
        <dbReference type="PROSITE" id="PS51175"/>
    </source>
</evidence>
<dbReference type="RefSeq" id="WP_081149466.1">
    <property type="nucleotide sequence ID" value="NZ_CP020465.1"/>
</dbReference>
<dbReference type="Pfam" id="PF03422">
    <property type="entry name" value="CBM_6"/>
    <property type="match status" value="1"/>
</dbReference>
<dbReference type="Gene3D" id="2.60.120.260">
    <property type="entry name" value="Galactose-binding domain-like"/>
    <property type="match status" value="1"/>
</dbReference>
<protein>
    <recommendedName>
        <fullName evidence="10">Thiol oxidoreductase</fullName>
    </recommendedName>
</protein>
<dbReference type="GO" id="GO:0004130">
    <property type="term" value="F:cytochrome-c peroxidase activity"/>
    <property type="evidence" value="ECO:0007669"/>
    <property type="project" value="TreeGrafter"/>
</dbReference>
<dbReference type="SUPFAM" id="SSF103647">
    <property type="entry name" value="TSP type-3 repeat"/>
    <property type="match status" value="2"/>
</dbReference>
<dbReference type="SUPFAM" id="SSF46626">
    <property type="entry name" value="Cytochrome c"/>
    <property type="match status" value="1"/>
</dbReference>
<dbReference type="InterPro" id="IPR008979">
    <property type="entry name" value="Galactose-bd-like_sf"/>
</dbReference>
<dbReference type="InterPro" id="IPR005084">
    <property type="entry name" value="CBM6"/>
</dbReference>
<dbReference type="InterPro" id="IPR010538">
    <property type="entry name" value="DHOR"/>
</dbReference>